<keyword evidence="4" id="KW-0106">Calcium</keyword>
<keyword evidence="10" id="KW-1185">Reference proteome</keyword>
<evidence type="ECO:0000256" key="4">
    <source>
        <dbReference type="ARBA" id="ARBA00022837"/>
    </source>
</evidence>
<keyword evidence="2" id="KW-0812">Transmembrane</keyword>
<accession>A0A6L8LZ75</accession>
<evidence type="ECO:0000256" key="2">
    <source>
        <dbReference type="ARBA" id="ARBA00022692"/>
    </source>
</evidence>
<dbReference type="InterPro" id="IPR002126">
    <property type="entry name" value="Cadherin-like_dom"/>
</dbReference>
<evidence type="ECO:0000313" key="9">
    <source>
        <dbReference type="EMBL" id="MYM60406.1"/>
    </source>
</evidence>
<feature type="domain" description="Cadherin" evidence="8">
    <location>
        <begin position="268"/>
        <end position="382"/>
    </location>
</feature>
<dbReference type="PANTHER" id="PTHR24025">
    <property type="entry name" value="DESMOGLEIN FAMILY MEMBER"/>
    <property type="match status" value="1"/>
</dbReference>
<keyword evidence="3" id="KW-0677">Repeat</keyword>
<dbReference type="PANTHER" id="PTHR24025:SF31">
    <property type="entry name" value="NEURAL-CADHERIN"/>
    <property type="match status" value="1"/>
</dbReference>
<evidence type="ECO:0000256" key="5">
    <source>
        <dbReference type="ARBA" id="ARBA00022889"/>
    </source>
</evidence>
<protein>
    <submittedName>
        <fullName evidence="9">Cadherin repeat domain-containing protein</fullName>
    </submittedName>
</protein>
<dbReference type="EMBL" id="WWEU01000005">
    <property type="protein sequence ID" value="MYM60406.1"/>
    <property type="molecule type" value="Genomic_DNA"/>
</dbReference>
<feature type="domain" description="Cadherin" evidence="8">
    <location>
        <begin position="153"/>
        <end position="267"/>
    </location>
</feature>
<dbReference type="Gene3D" id="2.60.40.60">
    <property type="entry name" value="Cadherins"/>
    <property type="match status" value="3"/>
</dbReference>
<comment type="caution">
    <text evidence="9">The sequence shown here is derived from an EMBL/GenBank/DDBJ whole genome shotgun (WGS) entry which is preliminary data.</text>
</comment>
<dbReference type="PRINTS" id="PR00205">
    <property type="entry name" value="CADHERIN"/>
</dbReference>
<dbReference type="AlphaFoldDB" id="A0A6L8LZ75"/>
<sequence>MSVVIDANGQLRELAPGENPRAGEVVVEFGQGAPAATDLDAQLITDDGETFDIDLDSEIASIFDQIEQGIDPTQNEEFATAAGGQNGSSPTGTGDIDRTALQTRVTTDFDTTGLESQGLSETQSLALVDIVAEIIITSEVDTTPVDDNAPEFSQASYAFSYNENRAVSDVLGTVSASDADGENVTYSITTNVTNAGGDNLFEINATSGEISLTAAGVSAFANDFELDPNVHNLVVTATEDAGLGSVQTANVNVALTELNLDDNAPEFSQASYAFSYNENRTGSDVLGTVSASDADGENVTYSITTNVTNAGGDNLFEIDATSGEISLTSAGVSAFANDFELDPNMHNLVVTATEDAGLGSVQTATVNVALTELNLDDNAPEFSQASYAFSYNENRTGSDVLGTVSASDADGENVTYSITRNVTNAGGDDLFEINASGDISLTAEGVLAFANDFELDPNVHNLEVTATEDAGLGT</sequence>
<keyword evidence="7" id="KW-0472">Membrane</keyword>
<gene>
    <name evidence="9" type="ORF">GTG28_14330</name>
</gene>
<feature type="domain" description="Cadherin" evidence="8">
    <location>
        <begin position="383"/>
        <end position="468"/>
    </location>
</feature>
<proteinExistence type="predicted"/>
<dbReference type="SUPFAM" id="SSF49313">
    <property type="entry name" value="Cadherin-like"/>
    <property type="match status" value="3"/>
</dbReference>
<evidence type="ECO:0000256" key="7">
    <source>
        <dbReference type="ARBA" id="ARBA00023136"/>
    </source>
</evidence>
<evidence type="ECO:0000256" key="3">
    <source>
        <dbReference type="ARBA" id="ARBA00022737"/>
    </source>
</evidence>
<reference evidence="9 10" key="1">
    <citation type="submission" date="2020-01" db="EMBL/GenBank/DDBJ databases">
        <title>Draft Genome Sequence of Vibrio sp. strain OCN044, Isolated from a Healthy Coral at Palmyra Atoll.</title>
        <authorList>
            <person name="Videau P."/>
            <person name="Loughran R."/>
            <person name="Esquivel A."/>
            <person name="Deadmond M."/>
            <person name="Paddock B.E."/>
            <person name="Saw J.H."/>
            <person name="Ushijima B."/>
        </authorList>
    </citation>
    <scope>NUCLEOTIDE SEQUENCE [LARGE SCALE GENOMIC DNA]</scope>
    <source>
        <strain evidence="9 10">OCN044</strain>
    </source>
</reference>
<dbReference type="GO" id="GO:0016020">
    <property type="term" value="C:membrane"/>
    <property type="evidence" value="ECO:0007669"/>
    <property type="project" value="UniProtKB-SubCell"/>
</dbReference>
<evidence type="ECO:0000313" key="10">
    <source>
        <dbReference type="Proteomes" id="UP000478571"/>
    </source>
</evidence>
<dbReference type="CDD" id="cd11304">
    <property type="entry name" value="Cadherin_repeat"/>
    <property type="match status" value="3"/>
</dbReference>
<comment type="subcellular location">
    <subcellularLocation>
        <location evidence="1">Membrane</location>
    </subcellularLocation>
</comment>
<dbReference type="Proteomes" id="UP000478571">
    <property type="component" value="Unassembled WGS sequence"/>
</dbReference>
<keyword evidence="6" id="KW-1133">Transmembrane helix</keyword>
<evidence type="ECO:0000259" key="8">
    <source>
        <dbReference type="PROSITE" id="PS50268"/>
    </source>
</evidence>
<dbReference type="GO" id="GO:0007156">
    <property type="term" value="P:homophilic cell adhesion via plasma membrane adhesion molecules"/>
    <property type="evidence" value="ECO:0007669"/>
    <property type="project" value="InterPro"/>
</dbReference>
<name>A0A6L8LZ75_9VIBR</name>
<dbReference type="SMART" id="SM00112">
    <property type="entry name" value="CA"/>
    <property type="match status" value="2"/>
</dbReference>
<keyword evidence="5" id="KW-0130">Cell adhesion</keyword>
<dbReference type="GO" id="GO:0005509">
    <property type="term" value="F:calcium ion binding"/>
    <property type="evidence" value="ECO:0007669"/>
    <property type="project" value="InterPro"/>
</dbReference>
<dbReference type="PROSITE" id="PS50268">
    <property type="entry name" value="CADHERIN_2"/>
    <property type="match status" value="3"/>
</dbReference>
<organism evidence="9 10">
    <name type="scientific">Vibrio tetraodonis subsp. pristinus</name>
    <dbReference type="NCBI Taxonomy" id="2695891"/>
    <lineage>
        <taxon>Bacteria</taxon>
        <taxon>Pseudomonadati</taxon>
        <taxon>Pseudomonadota</taxon>
        <taxon>Gammaproteobacteria</taxon>
        <taxon>Vibrionales</taxon>
        <taxon>Vibrionaceae</taxon>
        <taxon>Vibrio</taxon>
    </lineage>
</organism>
<dbReference type="InterPro" id="IPR050971">
    <property type="entry name" value="Cadherin-domain_protein"/>
</dbReference>
<evidence type="ECO:0000256" key="1">
    <source>
        <dbReference type="ARBA" id="ARBA00004370"/>
    </source>
</evidence>
<dbReference type="InterPro" id="IPR015919">
    <property type="entry name" value="Cadherin-like_sf"/>
</dbReference>
<feature type="non-terminal residue" evidence="9">
    <location>
        <position position="474"/>
    </location>
</feature>
<dbReference type="GO" id="GO:0005911">
    <property type="term" value="C:cell-cell junction"/>
    <property type="evidence" value="ECO:0007669"/>
    <property type="project" value="TreeGrafter"/>
</dbReference>
<evidence type="ECO:0000256" key="6">
    <source>
        <dbReference type="ARBA" id="ARBA00022989"/>
    </source>
</evidence>